<keyword evidence="4" id="KW-0378">Hydrolase</keyword>
<gene>
    <name evidence="8" type="ORF">A9Q84_02865</name>
</gene>
<dbReference type="InterPro" id="IPR000834">
    <property type="entry name" value="Peptidase_M14"/>
</dbReference>
<dbReference type="Pfam" id="PF00246">
    <property type="entry name" value="Peptidase_M14"/>
    <property type="match status" value="1"/>
</dbReference>
<comment type="caution">
    <text evidence="8">The sequence shown here is derived from an EMBL/GenBank/DDBJ whole genome shotgun (WGS) entry which is preliminary data.</text>
</comment>
<organism evidence="8 9">
    <name type="scientific">Halobacteriovorax marinus</name>
    <dbReference type="NCBI Taxonomy" id="97084"/>
    <lineage>
        <taxon>Bacteria</taxon>
        <taxon>Pseudomonadati</taxon>
        <taxon>Bdellovibrionota</taxon>
        <taxon>Bacteriovoracia</taxon>
        <taxon>Bacteriovoracales</taxon>
        <taxon>Halobacteriovoraceae</taxon>
        <taxon>Halobacteriovorax</taxon>
    </lineage>
</organism>
<evidence type="ECO:0000256" key="4">
    <source>
        <dbReference type="ARBA" id="ARBA00022801"/>
    </source>
</evidence>
<dbReference type="GO" id="GO:0005615">
    <property type="term" value="C:extracellular space"/>
    <property type="evidence" value="ECO:0007669"/>
    <property type="project" value="TreeGrafter"/>
</dbReference>
<feature type="domain" description="Peptidase M14" evidence="7">
    <location>
        <begin position="89"/>
        <end position="322"/>
    </location>
</feature>
<comment type="cofactor">
    <cofactor evidence="1">
        <name>Zn(2+)</name>
        <dbReference type="ChEBI" id="CHEBI:29105"/>
    </cofactor>
</comment>
<evidence type="ECO:0000256" key="1">
    <source>
        <dbReference type="ARBA" id="ARBA00001947"/>
    </source>
</evidence>
<dbReference type="PANTHER" id="PTHR11705">
    <property type="entry name" value="PROTEASE FAMILY M14 CARBOXYPEPTIDASE A,B"/>
    <property type="match status" value="1"/>
</dbReference>
<comment type="similarity">
    <text evidence="2">Belongs to the peptidase M14 family.</text>
</comment>
<keyword evidence="5" id="KW-0862">Zinc</keyword>
<evidence type="ECO:0000313" key="8">
    <source>
        <dbReference type="EMBL" id="OUR99990.1"/>
    </source>
</evidence>
<dbReference type="Proteomes" id="UP000196531">
    <property type="component" value="Unassembled WGS sequence"/>
</dbReference>
<accession>A0A1Y5FD84</accession>
<name>A0A1Y5FD84_9BACT</name>
<dbReference type="EMBL" id="MAAO01000002">
    <property type="protein sequence ID" value="OUR99990.1"/>
    <property type="molecule type" value="Genomic_DNA"/>
</dbReference>
<reference evidence="9" key="1">
    <citation type="journal article" date="2017" name="Proc. Natl. Acad. Sci. U.S.A.">
        <title>Simulation of Deepwater Horizon oil plume reveals substrate specialization within a complex community of hydrocarbon-degraders.</title>
        <authorList>
            <person name="Hu P."/>
            <person name="Dubinsky E.A."/>
            <person name="Probst A.J."/>
            <person name="Wang J."/>
            <person name="Sieber C.M.K."/>
            <person name="Tom L.M."/>
            <person name="Gardinali P."/>
            <person name="Banfield J.F."/>
            <person name="Atlas R.M."/>
            <person name="Andersen G.L."/>
        </authorList>
    </citation>
    <scope>NUCLEOTIDE SEQUENCE [LARGE SCALE GENOMIC DNA]</scope>
</reference>
<dbReference type="AlphaFoldDB" id="A0A1Y5FD84"/>
<evidence type="ECO:0000256" key="5">
    <source>
        <dbReference type="ARBA" id="ARBA00022833"/>
    </source>
</evidence>
<proteinExistence type="inferred from homology"/>
<protein>
    <recommendedName>
        <fullName evidence="7">Peptidase M14 domain-containing protein</fullName>
    </recommendedName>
</protein>
<dbReference type="SUPFAM" id="SSF53187">
    <property type="entry name" value="Zn-dependent exopeptidases"/>
    <property type="match status" value="1"/>
</dbReference>
<evidence type="ECO:0000259" key="7">
    <source>
        <dbReference type="Pfam" id="PF00246"/>
    </source>
</evidence>
<evidence type="ECO:0000256" key="2">
    <source>
        <dbReference type="ARBA" id="ARBA00005988"/>
    </source>
</evidence>
<dbReference type="GO" id="GO:0008270">
    <property type="term" value="F:zinc ion binding"/>
    <property type="evidence" value="ECO:0007669"/>
    <property type="project" value="InterPro"/>
</dbReference>
<evidence type="ECO:0000313" key="9">
    <source>
        <dbReference type="Proteomes" id="UP000196531"/>
    </source>
</evidence>
<dbReference type="GO" id="GO:0006508">
    <property type="term" value="P:proteolysis"/>
    <property type="evidence" value="ECO:0007669"/>
    <property type="project" value="UniProtKB-KW"/>
</dbReference>
<dbReference type="Gene3D" id="3.40.630.10">
    <property type="entry name" value="Zn peptidases"/>
    <property type="match status" value="1"/>
</dbReference>
<keyword evidence="3" id="KW-0645">Protease</keyword>
<evidence type="ECO:0000256" key="3">
    <source>
        <dbReference type="ARBA" id="ARBA00022670"/>
    </source>
</evidence>
<sequence length="364" mass="42083">MPSKIIENGTAKSKKVTKIEKVEKTEKVVVLEKPVLHLEKVFVPAKGPVWKKTLSQTKVVSKFCKKIDRKFHHWGWGKSRCKNIKWNNVRTSHLGDPLIWTVYGDESTQKENPKDMTLILCGVHGDEITPIKFCFDIIHHLEKISKGHLPGFEELKGKLVAVAPIVTPDSFFKRRPTRTNARGVDVNRNFPTRDWKKSALKLWKKRYRKDKRRYPGKKSLSEQETIFQVNLIKRYIPTKIISVHAPLTIIDYDGPEFHDHKSTNSIQSMIAPNAKQLLVQMSKKANGYRIKNYPFFPGSLGNYAGNERKIPTYTLELPTADNRKHKKYWSRFKDAIHSAILHDMHKDIEVAKVIKEKKSKVSTN</sequence>
<dbReference type="GO" id="GO:0004181">
    <property type="term" value="F:metallocarboxypeptidase activity"/>
    <property type="evidence" value="ECO:0007669"/>
    <property type="project" value="InterPro"/>
</dbReference>
<keyword evidence="6" id="KW-0482">Metalloprotease</keyword>
<evidence type="ECO:0000256" key="6">
    <source>
        <dbReference type="ARBA" id="ARBA00023049"/>
    </source>
</evidence>
<dbReference type="PANTHER" id="PTHR11705:SF143">
    <property type="entry name" value="SLL0236 PROTEIN"/>
    <property type="match status" value="1"/>
</dbReference>